<dbReference type="OrthoDB" id="6388511at2"/>
<dbReference type="PANTHER" id="PTHR38043:SF1">
    <property type="entry name" value="PROTEIN HEMX"/>
    <property type="match status" value="1"/>
</dbReference>
<dbReference type="STRING" id="1328313.DS2_08665"/>
<dbReference type="RefSeq" id="WP_035014333.1">
    <property type="nucleotide sequence ID" value="NZ_ARZY01000013.1"/>
</dbReference>
<dbReference type="eggNOG" id="COG2959">
    <property type="taxonomic scope" value="Bacteria"/>
</dbReference>
<evidence type="ECO:0000256" key="2">
    <source>
        <dbReference type="SAM" id="MobiDB-lite"/>
    </source>
</evidence>
<proteinExistence type="predicted"/>
<evidence type="ECO:0000256" key="1">
    <source>
        <dbReference type="SAM" id="Coils"/>
    </source>
</evidence>
<feature type="compositionally biased region" description="Polar residues" evidence="2">
    <location>
        <begin position="7"/>
        <end position="31"/>
    </location>
</feature>
<dbReference type="AlphaFoldDB" id="W7QR39"/>
<evidence type="ECO:0000313" key="4">
    <source>
        <dbReference type="EMBL" id="EWH10333.1"/>
    </source>
</evidence>
<dbReference type="EMBL" id="ARZY01000013">
    <property type="protein sequence ID" value="EWH10333.1"/>
    <property type="molecule type" value="Genomic_DNA"/>
</dbReference>
<feature type="transmembrane region" description="Helical" evidence="3">
    <location>
        <begin position="74"/>
        <end position="94"/>
    </location>
</feature>
<dbReference type="GO" id="GO:0008168">
    <property type="term" value="F:methyltransferase activity"/>
    <property type="evidence" value="ECO:0007669"/>
    <property type="project" value="UniProtKB-KW"/>
</dbReference>
<accession>W7QR39</accession>
<dbReference type="Proteomes" id="UP000019276">
    <property type="component" value="Unassembled WGS sequence"/>
</dbReference>
<keyword evidence="3" id="KW-0472">Membrane</keyword>
<organism evidence="4 5">
    <name type="scientific">Catenovulum agarivorans DS-2</name>
    <dbReference type="NCBI Taxonomy" id="1328313"/>
    <lineage>
        <taxon>Bacteria</taxon>
        <taxon>Pseudomonadati</taxon>
        <taxon>Pseudomonadota</taxon>
        <taxon>Gammaproteobacteria</taxon>
        <taxon>Alteromonadales</taxon>
        <taxon>Alteromonadaceae</taxon>
        <taxon>Catenovulum</taxon>
    </lineage>
</organism>
<keyword evidence="4" id="KW-0489">Methyltransferase</keyword>
<feature type="coiled-coil region" evidence="1">
    <location>
        <begin position="107"/>
        <end position="185"/>
    </location>
</feature>
<protein>
    <submittedName>
        <fullName evidence="4">Uroporphyrin-III C-methyltransferase</fullName>
    </submittedName>
</protein>
<feature type="region of interest" description="Disordered" evidence="2">
    <location>
        <begin position="1"/>
        <end position="67"/>
    </location>
</feature>
<keyword evidence="4" id="KW-0808">Transferase</keyword>
<dbReference type="Pfam" id="PF04375">
    <property type="entry name" value="HemX"/>
    <property type="match status" value="1"/>
</dbReference>
<dbReference type="InterPro" id="IPR007470">
    <property type="entry name" value="HemX"/>
</dbReference>
<reference evidence="4 5" key="1">
    <citation type="journal article" date="2014" name="Genome Announc.">
        <title>Draft Genome Sequence of the Agar-Degrading Bacterium Catenovulum sp. Strain DS-2, Isolated from Intestines of Haliotis diversicolor.</title>
        <authorList>
            <person name="Shan D."/>
            <person name="Li X."/>
            <person name="Gu Z."/>
            <person name="Wei G."/>
            <person name="Gao Z."/>
            <person name="Shao Z."/>
        </authorList>
    </citation>
    <scope>NUCLEOTIDE SEQUENCE [LARGE SCALE GENOMIC DNA]</scope>
    <source>
        <strain evidence="4 5">DS-2</strain>
    </source>
</reference>
<keyword evidence="1" id="KW-0175">Coiled coil</keyword>
<dbReference type="GO" id="GO:0032259">
    <property type="term" value="P:methylation"/>
    <property type="evidence" value="ECO:0007669"/>
    <property type="project" value="UniProtKB-KW"/>
</dbReference>
<sequence>MTDKTESATNQSEPTTAAEHNNLPTEQSANRPDQHPEASSVESEQKPSKPAAEKDKSEVAAVTEQATKSSGKGIALLSLLIALAAVGASGYLYWQAQYKPQNWLSQLNQVEQNLEQMSSQQQGLNQLAEQIRQQAQNQQQQFEQNLQQDLQQYANDLAQAQQQTYANQQAELSNLLNQVKQNSQNNKNKLLLNDVNYLIKQAQYKLVLEKNPTAALLAMQLAADTLKQADLPQYIELSSAINQDIGLLTELASQQNQDVYLALAQIIGQVRLLPMQQTELTKKQPNTAENKPSTETSWQNLVIVWRDFLQLFTPKKRNASVEALLTPEQSQNIELNLVSVLHQAQWAALNKNPEVLSAALKQAANWLSIYYQTNDIRVMDSIDKLIELSELDITGNFATVELSSLDLLGPHHD</sequence>
<evidence type="ECO:0000313" key="5">
    <source>
        <dbReference type="Proteomes" id="UP000019276"/>
    </source>
</evidence>
<keyword evidence="3" id="KW-1133">Transmembrane helix</keyword>
<gene>
    <name evidence="4" type="ORF">DS2_08665</name>
</gene>
<evidence type="ECO:0000256" key="3">
    <source>
        <dbReference type="SAM" id="Phobius"/>
    </source>
</evidence>
<name>W7QR39_9ALTE</name>
<comment type="caution">
    <text evidence="4">The sequence shown here is derived from an EMBL/GenBank/DDBJ whole genome shotgun (WGS) entry which is preliminary data.</text>
</comment>
<dbReference type="PANTHER" id="PTHR38043">
    <property type="entry name" value="PROTEIN HEMX"/>
    <property type="match status" value="1"/>
</dbReference>
<keyword evidence="3" id="KW-0812">Transmembrane</keyword>
<keyword evidence="5" id="KW-1185">Reference proteome</keyword>
<feature type="compositionally biased region" description="Basic and acidic residues" evidence="2">
    <location>
        <begin position="43"/>
        <end position="58"/>
    </location>
</feature>